<name>A0A348HFV2_9GAMM</name>
<organism evidence="1 2">
    <name type="scientific">Zymobacter palmae</name>
    <dbReference type="NCBI Taxonomy" id="33074"/>
    <lineage>
        <taxon>Bacteria</taxon>
        <taxon>Pseudomonadati</taxon>
        <taxon>Pseudomonadota</taxon>
        <taxon>Gammaproteobacteria</taxon>
        <taxon>Oceanospirillales</taxon>
        <taxon>Halomonadaceae</taxon>
        <taxon>Zymobacter group</taxon>
        <taxon>Zymobacter</taxon>
    </lineage>
</organism>
<evidence type="ECO:0000313" key="2">
    <source>
        <dbReference type="Proteomes" id="UP000267342"/>
    </source>
</evidence>
<protein>
    <submittedName>
        <fullName evidence="1">Chromosome segregation ATPases</fullName>
    </submittedName>
</protein>
<reference evidence="1 2" key="1">
    <citation type="submission" date="2018-09" db="EMBL/GenBank/DDBJ databases">
        <title>Zymobacter palmae IAM14233 (=T109) whole genome analysis.</title>
        <authorList>
            <person name="Yanase H."/>
        </authorList>
    </citation>
    <scope>NUCLEOTIDE SEQUENCE [LARGE SCALE GENOMIC DNA]</scope>
    <source>
        <strain evidence="1 2">IAM14233</strain>
    </source>
</reference>
<dbReference type="AlphaFoldDB" id="A0A348HFV2"/>
<accession>A0A348HFV2</accession>
<keyword evidence="2" id="KW-1185">Reference proteome</keyword>
<dbReference type="EMBL" id="AP018933">
    <property type="protein sequence ID" value="BBG30504.1"/>
    <property type="molecule type" value="Genomic_DNA"/>
</dbReference>
<dbReference type="Proteomes" id="UP000267342">
    <property type="component" value="Chromosome"/>
</dbReference>
<dbReference type="KEGG" id="zpl:ZBT109_1754"/>
<sequence>MQVPLWGAAMTTGNMVTGGVAMASKTIMGAAVGKE</sequence>
<proteinExistence type="predicted"/>
<gene>
    <name evidence="1" type="ORF">ZBT109_1754</name>
</gene>
<evidence type="ECO:0000313" key="1">
    <source>
        <dbReference type="EMBL" id="BBG30504.1"/>
    </source>
</evidence>